<feature type="coiled-coil region" evidence="6">
    <location>
        <begin position="99"/>
        <end position="131"/>
    </location>
</feature>
<dbReference type="OrthoDB" id="3298527at2"/>
<gene>
    <name evidence="10" type="ORF">HMPREF9336_02949</name>
</gene>
<keyword evidence="3 8" id="KW-0812">Transmembrane</keyword>
<dbReference type="EMBL" id="ACZI02000001">
    <property type="protein sequence ID" value="EFV12194.1"/>
    <property type="molecule type" value="Genomic_DNA"/>
</dbReference>
<dbReference type="AlphaFoldDB" id="E5XTX7"/>
<keyword evidence="5 8" id="KW-0472">Membrane</keyword>
<evidence type="ECO:0000256" key="3">
    <source>
        <dbReference type="ARBA" id="ARBA00022692"/>
    </source>
</evidence>
<evidence type="ECO:0000256" key="5">
    <source>
        <dbReference type="ARBA" id="ARBA00023136"/>
    </source>
</evidence>
<evidence type="ECO:0000256" key="4">
    <source>
        <dbReference type="ARBA" id="ARBA00022989"/>
    </source>
</evidence>
<feature type="region of interest" description="Disordered" evidence="7">
    <location>
        <begin position="65"/>
        <end position="88"/>
    </location>
</feature>
<feature type="domain" description="Cardiolipin synthase N-terminal" evidence="9">
    <location>
        <begin position="13"/>
        <end position="57"/>
    </location>
</feature>
<evidence type="ECO:0000256" key="1">
    <source>
        <dbReference type="ARBA" id="ARBA00004651"/>
    </source>
</evidence>
<accession>E5XTX7</accession>
<evidence type="ECO:0000256" key="6">
    <source>
        <dbReference type="SAM" id="Coils"/>
    </source>
</evidence>
<dbReference type="InterPro" id="IPR027379">
    <property type="entry name" value="CLS_N"/>
</dbReference>
<proteinExistence type="predicted"/>
<keyword evidence="4 8" id="KW-1133">Transmembrane helix</keyword>
<evidence type="ECO:0000313" key="10">
    <source>
        <dbReference type="EMBL" id="EFV12194.1"/>
    </source>
</evidence>
<sequence length="132" mass="15480">MPYGLLSLVTLGLLVFCLADAITRDEAEVRHLPKLLWILIILCMPLVGSILWLAIGRPPLRWDARQRPQSRYSEYERPGRFVPQDPASDEEFLRRCRERAEEQRRIGKEILKAQRAEEERAQERKRQEQDGA</sequence>
<evidence type="ECO:0000256" key="8">
    <source>
        <dbReference type="SAM" id="Phobius"/>
    </source>
</evidence>
<dbReference type="RefSeq" id="WP_007471603.1">
    <property type="nucleotide sequence ID" value="NZ_KI391953.1"/>
</dbReference>
<reference evidence="10 11" key="1">
    <citation type="journal article" date="2011" name="Stand. Genomic Sci.">
        <title>High quality draft genome sequence of Segniliparus rugosus CDC 945(T)= (ATCC BAA-974(T)).</title>
        <authorList>
            <person name="Earl A.M."/>
            <person name="Desjardins C.A."/>
            <person name="Fitzgerald M.G."/>
            <person name="Arachchi H.M."/>
            <person name="Zeng Q."/>
            <person name="Mehta T."/>
            <person name="Griggs A."/>
            <person name="Birren B.W."/>
            <person name="Toney N.C."/>
            <person name="Carr J."/>
            <person name="Posey J."/>
            <person name="Butler W.R."/>
        </authorList>
    </citation>
    <scope>NUCLEOTIDE SEQUENCE [LARGE SCALE GENOMIC DNA]</scope>
    <source>
        <strain evidence="11">ATCC BAA-974 / DSM 45345 / CCUG 50838 / CIP 108380 / JCM 13579 / CDC 945</strain>
    </source>
</reference>
<keyword evidence="2" id="KW-1003">Cell membrane</keyword>
<evidence type="ECO:0000259" key="9">
    <source>
        <dbReference type="Pfam" id="PF13396"/>
    </source>
</evidence>
<comment type="caution">
    <text evidence="10">The sequence shown here is derived from an EMBL/GenBank/DDBJ whole genome shotgun (WGS) entry which is preliminary data.</text>
</comment>
<evidence type="ECO:0000256" key="2">
    <source>
        <dbReference type="ARBA" id="ARBA00022475"/>
    </source>
</evidence>
<dbReference type="STRING" id="679197.HMPREF9336_02949"/>
<evidence type="ECO:0000313" key="11">
    <source>
        <dbReference type="Proteomes" id="UP000004816"/>
    </source>
</evidence>
<organism evidence="10 11">
    <name type="scientific">Segniliparus rugosus (strain ATCC BAA-974 / DSM 45345 / CCUG 50838 / CIP 108380 / JCM 13579 / CDC 945)</name>
    <dbReference type="NCBI Taxonomy" id="679197"/>
    <lineage>
        <taxon>Bacteria</taxon>
        <taxon>Bacillati</taxon>
        <taxon>Actinomycetota</taxon>
        <taxon>Actinomycetes</taxon>
        <taxon>Mycobacteriales</taxon>
        <taxon>Segniliparaceae</taxon>
        <taxon>Segniliparus</taxon>
    </lineage>
</organism>
<keyword evidence="6" id="KW-0175">Coiled coil</keyword>
<comment type="subcellular location">
    <subcellularLocation>
        <location evidence="1">Cell membrane</location>
        <topology evidence="1">Multi-pass membrane protein</topology>
    </subcellularLocation>
</comment>
<dbReference type="eggNOG" id="ENOG5033A58">
    <property type="taxonomic scope" value="Bacteria"/>
</dbReference>
<name>E5XTX7_SEGRC</name>
<dbReference type="Pfam" id="PF13396">
    <property type="entry name" value="PLDc_N"/>
    <property type="match status" value="1"/>
</dbReference>
<dbReference type="Proteomes" id="UP000004816">
    <property type="component" value="Unassembled WGS sequence"/>
</dbReference>
<feature type="transmembrane region" description="Helical" evidence="8">
    <location>
        <begin position="35"/>
        <end position="55"/>
    </location>
</feature>
<dbReference type="GO" id="GO:0005886">
    <property type="term" value="C:plasma membrane"/>
    <property type="evidence" value="ECO:0007669"/>
    <property type="project" value="UniProtKB-SubCell"/>
</dbReference>
<dbReference type="HOGENOM" id="CLU_113604_4_1_11"/>
<evidence type="ECO:0000256" key="7">
    <source>
        <dbReference type="SAM" id="MobiDB-lite"/>
    </source>
</evidence>
<keyword evidence="11" id="KW-1185">Reference proteome</keyword>
<protein>
    <recommendedName>
        <fullName evidence="9">Cardiolipin synthase N-terminal domain-containing protein</fullName>
    </recommendedName>
</protein>